<dbReference type="Gene3D" id="1.10.555.10">
    <property type="entry name" value="Rho GTPase activation protein"/>
    <property type="match status" value="1"/>
</dbReference>
<evidence type="ECO:0000256" key="1">
    <source>
        <dbReference type="ARBA" id="ARBA00022468"/>
    </source>
</evidence>
<feature type="compositionally biased region" description="Basic and acidic residues" evidence="2">
    <location>
        <begin position="781"/>
        <end position="818"/>
    </location>
</feature>
<feature type="compositionally biased region" description="Basic and acidic residues" evidence="2">
    <location>
        <begin position="1267"/>
        <end position="1345"/>
    </location>
</feature>
<name>A0A7J6DF78_9TELE</name>
<dbReference type="InterPro" id="IPR000198">
    <property type="entry name" value="RhoGAP_dom"/>
</dbReference>
<feature type="compositionally biased region" description="Basic and acidic residues" evidence="2">
    <location>
        <begin position="997"/>
        <end position="1017"/>
    </location>
</feature>
<feature type="compositionally biased region" description="Low complexity" evidence="2">
    <location>
        <begin position="1411"/>
        <end position="1420"/>
    </location>
</feature>
<dbReference type="PANTHER" id="PTHR15729:SF12">
    <property type="entry name" value="RHO GTPASE-ACTIVATING PROTEIN 30"/>
    <property type="match status" value="1"/>
</dbReference>
<dbReference type="PANTHER" id="PTHR15729">
    <property type="entry name" value="CDC42 GTPASE-ACTIVATING PROTEIN"/>
    <property type="match status" value="1"/>
</dbReference>
<feature type="compositionally biased region" description="Basic and acidic residues" evidence="2">
    <location>
        <begin position="943"/>
        <end position="955"/>
    </location>
</feature>
<feature type="domain" description="Rho-GAP" evidence="3">
    <location>
        <begin position="17"/>
        <end position="212"/>
    </location>
</feature>
<feature type="compositionally biased region" description="Acidic residues" evidence="2">
    <location>
        <begin position="454"/>
        <end position="470"/>
    </location>
</feature>
<dbReference type="OrthoDB" id="79452at2759"/>
<protein>
    <recommendedName>
        <fullName evidence="3">Rho-GAP domain-containing protein</fullName>
    </recommendedName>
</protein>
<evidence type="ECO:0000256" key="2">
    <source>
        <dbReference type="SAM" id="MobiDB-lite"/>
    </source>
</evidence>
<feature type="compositionally biased region" description="Basic and acidic residues" evidence="2">
    <location>
        <begin position="1516"/>
        <end position="1532"/>
    </location>
</feature>
<evidence type="ECO:0000313" key="5">
    <source>
        <dbReference type="Proteomes" id="UP000579812"/>
    </source>
</evidence>
<feature type="region of interest" description="Disordered" evidence="2">
    <location>
        <begin position="295"/>
        <end position="328"/>
    </location>
</feature>
<dbReference type="SUPFAM" id="SSF48350">
    <property type="entry name" value="GTPase activation domain, GAP"/>
    <property type="match status" value="1"/>
</dbReference>
<feature type="compositionally biased region" description="Polar residues" evidence="2">
    <location>
        <begin position="839"/>
        <end position="855"/>
    </location>
</feature>
<feature type="compositionally biased region" description="Basic and acidic residues" evidence="2">
    <location>
        <begin position="478"/>
        <end position="489"/>
    </location>
</feature>
<dbReference type="InterPro" id="IPR008936">
    <property type="entry name" value="Rho_GTPase_activation_prot"/>
</dbReference>
<accession>A0A7J6DF78</accession>
<dbReference type="PROSITE" id="PS50238">
    <property type="entry name" value="RHOGAP"/>
    <property type="match status" value="1"/>
</dbReference>
<feature type="region of interest" description="Disordered" evidence="2">
    <location>
        <begin position="720"/>
        <end position="1550"/>
    </location>
</feature>
<dbReference type="InterPro" id="IPR051576">
    <property type="entry name" value="PX-Rho_GAP"/>
</dbReference>
<feature type="compositionally biased region" description="Basic and acidic residues" evidence="2">
    <location>
        <begin position="866"/>
        <end position="876"/>
    </location>
</feature>
<sequence length="1550" mass="172599">MRRGRRKGGSRDKVFGCDLLEHLSSTGQEIPQVLRSCSEFIEKHGIVDGIYRLSGVSSNTQKLRSEFDTEGSPDLCKDVYLQDIHCVSSVCKAYFRELPNPLLTYELYDRFADAVAIQLEDERLVKIREVLKDLPALHHRTLEYLMRHLVKMSTFASQTNMHARNLAIVWAPNLLRSKDIESTGFNGTAAFMEVRVQSIVVEFVLTHVAELFPGTGLSVERRKSLPSPSILSVPEDPFFKSFSGLCPGNLSPGDGPPAMRPYHSIIDNTDKRKGSLKGRKWRSIFNLGGRLQDPRKKNKYCPKDKEKTALRPAKSMDSLSSGPYAVDDSKHPSAHLPLVLSTASGSSEGVASAGGGVSSGYAVTYRRTGGAQVSMVSGGTPGTYNRLESGGGAEGAELRGVARSPGMTSKADRRAGIHISGPFSVTVPLHITSGLALGVLHGGWNDKEQPLQGDEAEDEDIKSTETETESTDGNPQSKNDDVQEREREANSSVKSQLDCGKDMAEITRKENDMPEKGDSPCGKEAEKENLSQNQESMKENVKDTQPQTKVETTEEDYMDMRGNLRQQPLSPHYEDMEFPDPDLPLDFQEAFGFLDSMDSCVGNQVEFSVEAPFFENEYEEEEDEIKDNQAISGPSLNCTNDYQTPAAKSSSPSFTHRPLPGKSHSLPYKSRPFLPALSLSSDDEYSPADDDESDKGSEYEDMFCQSLPAGRAYQGLSWLSSQTTSGSSTSSNVDLHTSNQSNALPPENNNDAQSLDQSEDVIPAASVLIDSSEPAFEPLLSEEHLSSDALKTDEVRMDEKKNEERHSKDVENDKHTLIGEDNPESEASEEDTYFGPDSIPSSPEPDQTETNSTSVPEPIPALSPAEDAHQVLDADGYHGNSEVPITAELTDADRVSLAPLEEQTQIINETKTEEGQTEEDEKSEETMKVVRNMEENEGEECENNNKTDTGEGKCEDVEEDAKAGSVEECSDGNEEQKQVNRTERKEDLDENSGDCEENAKGGPEEEAKRQDLEKNSGECEEGDEEHAKEEEQEAKRQEDLEGNGGESEKVDEEHTKEREQDKNEAERQEDLVENSGDCEENAKDGSKEEAKIQDLEKKSGECEETHEEHSKEGDQDKNEAERQEDLAENSGKCEENAEDGSKDEAKKQDLEKNSGEREEIHEEHAKEGEQEAKRQDDLKENNGESEKVDEEHTKEEEKEAKRQEDLEENSGDCEENAKDGSKDEAKKQDLKKNSGECEEIHEEHAKEGEQEDKKFKENNGESENVDEEHSKEGDQDKNEAERQEDLAENSGKCEENAEDGSKDEAKKQDLEKNSEEREEIHEEHAKEGEQDKNKAERQEDLKESSEGNSEDDVSVKTESSVEGNLSADDLEKSTFVQRPDEIQHEQTESKETEEETSDQISAAPCKRSPRKAANPTKAVPVVPPKPQNSKLTAFTLRKQLQHRQHDDKGAQTDQEHATETKTALRDVDESAENGTKLDTEGPRERRGTWDSEADRWRDAEREAKRNSGISMCFDEAVARATEKRSREKESTERLSGAQWDRESWKDGKTD</sequence>
<dbReference type="SMART" id="SM00324">
    <property type="entry name" value="RhoGAP"/>
    <property type="match status" value="1"/>
</dbReference>
<evidence type="ECO:0000313" key="4">
    <source>
        <dbReference type="EMBL" id="KAF4117909.1"/>
    </source>
</evidence>
<comment type="caution">
    <text evidence="4">The sequence shown here is derived from an EMBL/GenBank/DDBJ whole genome shotgun (WGS) entry which is preliminary data.</text>
</comment>
<keyword evidence="1" id="KW-0343">GTPase activation</keyword>
<dbReference type="Pfam" id="PF00620">
    <property type="entry name" value="RhoGAP"/>
    <property type="match status" value="1"/>
</dbReference>
<feature type="compositionally biased region" description="Polar residues" evidence="2">
    <location>
        <begin position="732"/>
        <end position="756"/>
    </location>
</feature>
<dbReference type="GO" id="GO:0007264">
    <property type="term" value="P:small GTPase-mediated signal transduction"/>
    <property type="evidence" value="ECO:0007669"/>
    <property type="project" value="TreeGrafter"/>
</dbReference>
<gene>
    <name evidence="4" type="ORF">G5714_002462</name>
</gene>
<feature type="compositionally biased region" description="Basic and acidic residues" evidence="2">
    <location>
        <begin position="974"/>
        <end position="987"/>
    </location>
</feature>
<reference evidence="4 5" key="1">
    <citation type="submission" date="2020-04" db="EMBL/GenBank/DDBJ databases">
        <title>Chromosome-level genome assembly of a cyprinid fish Onychostoma macrolepis by integration of Nanopore Sequencing, Bionano and Hi-C technology.</title>
        <authorList>
            <person name="Wang D."/>
        </authorList>
    </citation>
    <scope>NUCLEOTIDE SEQUENCE [LARGE SCALE GENOMIC DNA]</scope>
    <source>
        <strain evidence="4">SWU-2019</strain>
        <tissue evidence="4">Muscle</tissue>
    </source>
</reference>
<organism evidence="4 5">
    <name type="scientific">Onychostoma macrolepis</name>
    <dbReference type="NCBI Taxonomy" id="369639"/>
    <lineage>
        <taxon>Eukaryota</taxon>
        <taxon>Metazoa</taxon>
        <taxon>Chordata</taxon>
        <taxon>Craniata</taxon>
        <taxon>Vertebrata</taxon>
        <taxon>Euteleostomi</taxon>
        <taxon>Actinopterygii</taxon>
        <taxon>Neopterygii</taxon>
        <taxon>Teleostei</taxon>
        <taxon>Ostariophysi</taxon>
        <taxon>Cypriniformes</taxon>
        <taxon>Cyprinidae</taxon>
        <taxon>Acrossocheilinae</taxon>
        <taxon>Onychostoma</taxon>
    </lineage>
</organism>
<feature type="region of interest" description="Disordered" evidence="2">
    <location>
        <begin position="612"/>
        <end position="703"/>
    </location>
</feature>
<feature type="compositionally biased region" description="Basic and acidic residues" evidence="2">
    <location>
        <begin position="499"/>
        <end position="529"/>
    </location>
</feature>
<dbReference type="CDD" id="cd04384">
    <property type="entry name" value="RhoGAP_CdGAP"/>
    <property type="match status" value="1"/>
</dbReference>
<dbReference type="EMBL" id="JAAMOB010000002">
    <property type="protein sequence ID" value="KAF4117909.1"/>
    <property type="molecule type" value="Genomic_DNA"/>
</dbReference>
<dbReference type="GO" id="GO:0005096">
    <property type="term" value="F:GTPase activator activity"/>
    <property type="evidence" value="ECO:0007669"/>
    <property type="project" value="UniProtKB-KW"/>
</dbReference>
<feature type="compositionally biased region" description="Basic and acidic residues" evidence="2">
    <location>
        <begin position="1443"/>
        <end position="1468"/>
    </location>
</feature>
<feature type="compositionally biased region" description="Basic and acidic residues" evidence="2">
    <location>
        <begin position="1539"/>
        <end position="1550"/>
    </location>
</feature>
<feature type="compositionally biased region" description="Basic and acidic residues" evidence="2">
    <location>
        <begin position="1080"/>
        <end position="1204"/>
    </location>
</feature>
<dbReference type="Proteomes" id="UP000579812">
    <property type="component" value="Unassembled WGS sequence"/>
</dbReference>
<feature type="compositionally biased region" description="Basic and acidic residues" evidence="2">
    <location>
        <begin position="924"/>
        <end position="934"/>
    </location>
</feature>
<evidence type="ECO:0000259" key="3">
    <source>
        <dbReference type="PROSITE" id="PS50238"/>
    </source>
</evidence>
<feature type="compositionally biased region" description="Acidic residues" evidence="2">
    <location>
        <begin position="681"/>
        <end position="693"/>
    </location>
</feature>
<dbReference type="FunFam" id="1.10.555.10:FF:000002">
    <property type="entry name" value="rho GTPase-activating protein 32 isoform X1"/>
    <property type="match status" value="1"/>
</dbReference>
<feature type="compositionally biased region" description="Basic and acidic residues" evidence="2">
    <location>
        <begin position="1475"/>
        <end position="1505"/>
    </location>
</feature>
<feature type="compositionally biased region" description="Basic and acidic residues" evidence="2">
    <location>
        <begin position="1046"/>
        <end position="1070"/>
    </location>
</feature>
<feature type="compositionally biased region" description="Basic and acidic residues" evidence="2">
    <location>
        <begin position="1215"/>
        <end position="1235"/>
    </location>
</feature>
<feature type="compositionally biased region" description="Low complexity" evidence="2">
    <location>
        <begin position="720"/>
        <end position="731"/>
    </location>
</feature>
<proteinExistence type="predicted"/>
<feature type="compositionally biased region" description="Polar residues" evidence="2">
    <location>
        <begin position="629"/>
        <end position="654"/>
    </location>
</feature>
<feature type="compositionally biased region" description="Basic and acidic residues" evidence="2">
    <location>
        <begin position="1241"/>
        <end position="1259"/>
    </location>
</feature>
<keyword evidence="5" id="KW-1185">Reference proteome</keyword>
<feature type="compositionally biased region" description="Acidic residues" evidence="2">
    <location>
        <begin position="616"/>
        <end position="625"/>
    </location>
</feature>
<feature type="region of interest" description="Disordered" evidence="2">
    <location>
        <begin position="446"/>
        <end position="552"/>
    </location>
</feature>
<feature type="compositionally biased region" description="Acidic residues" evidence="2">
    <location>
        <begin position="1205"/>
        <end position="1214"/>
    </location>
</feature>
<feature type="compositionally biased region" description="Basic and acidic residues" evidence="2">
    <location>
        <begin position="1025"/>
        <end position="1039"/>
    </location>
</feature>
<feature type="compositionally biased region" description="Acidic residues" evidence="2">
    <location>
        <begin position="821"/>
        <end position="832"/>
    </location>
</feature>
<feature type="compositionally biased region" description="Basic and acidic residues" evidence="2">
    <location>
        <begin position="1378"/>
        <end position="1390"/>
    </location>
</feature>